<sequence>MLEILVDLILNLYLKIIFTAFLAFCFVYMTIQSYEKMKITYGAFLALQITFGILVLLLLQKF</sequence>
<dbReference type="RefSeq" id="WP_181493521.1">
    <property type="nucleotide sequence ID" value="NZ_JACDUN010000001.1"/>
</dbReference>
<keyword evidence="1" id="KW-0472">Membrane</keyword>
<comment type="caution">
    <text evidence="2">The sequence shown here is derived from an EMBL/GenBank/DDBJ whole genome shotgun (WGS) entry which is preliminary data.</text>
</comment>
<evidence type="ECO:0000313" key="2">
    <source>
        <dbReference type="EMBL" id="MBA2858649.1"/>
    </source>
</evidence>
<organism evidence="2 3">
    <name type="scientific">Methanococcus maripaludis</name>
    <name type="common">Methanococcus deltae</name>
    <dbReference type="NCBI Taxonomy" id="39152"/>
    <lineage>
        <taxon>Archaea</taxon>
        <taxon>Methanobacteriati</taxon>
        <taxon>Methanobacteriota</taxon>
        <taxon>Methanomada group</taxon>
        <taxon>Methanococci</taxon>
        <taxon>Methanococcales</taxon>
        <taxon>Methanococcaceae</taxon>
        <taxon>Methanococcus</taxon>
    </lineage>
</organism>
<accession>A0A7J9PB17</accession>
<feature type="transmembrane region" description="Helical" evidence="1">
    <location>
        <begin position="12"/>
        <end position="33"/>
    </location>
</feature>
<evidence type="ECO:0000256" key="1">
    <source>
        <dbReference type="SAM" id="Phobius"/>
    </source>
</evidence>
<dbReference type="Proteomes" id="UP000558015">
    <property type="component" value="Unassembled WGS sequence"/>
</dbReference>
<protein>
    <submittedName>
        <fullName evidence="2">Large-conductance mechanosensitive channel</fullName>
    </submittedName>
</protein>
<proteinExistence type="predicted"/>
<evidence type="ECO:0000313" key="3">
    <source>
        <dbReference type="Proteomes" id="UP000558015"/>
    </source>
</evidence>
<keyword evidence="1" id="KW-1133">Transmembrane helix</keyword>
<gene>
    <name evidence="2" type="ORF">HNP93_001350</name>
</gene>
<feature type="transmembrane region" description="Helical" evidence="1">
    <location>
        <begin position="39"/>
        <end position="59"/>
    </location>
</feature>
<keyword evidence="1" id="KW-0812">Transmembrane</keyword>
<name>A0A7J9PB17_METMI</name>
<dbReference type="EMBL" id="JACDUN010000001">
    <property type="protein sequence ID" value="MBA2858649.1"/>
    <property type="molecule type" value="Genomic_DNA"/>
</dbReference>
<reference evidence="2 3" key="1">
    <citation type="submission" date="2020-07" db="EMBL/GenBank/DDBJ databases">
        <title>Genomic Encyclopedia of Type Strains, Phase IV (KMG-V): Genome sequencing to study the core and pangenomes of soil and plant-associated prokaryotes.</title>
        <authorList>
            <person name="Whitman W."/>
        </authorList>
    </citation>
    <scope>NUCLEOTIDE SEQUENCE [LARGE SCALE GENOMIC DNA]</scope>
    <source>
        <strain evidence="2 3">C12</strain>
    </source>
</reference>
<dbReference type="AlphaFoldDB" id="A0A7J9PB17"/>